<evidence type="ECO:0000313" key="3">
    <source>
        <dbReference type="Proteomes" id="UP000813068"/>
    </source>
</evidence>
<organism evidence="2 3">
    <name type="scientific">Geopseudomonas aromaticivorans</name>
    <dbReference type="NCBI Taxonomy" id="2849492"/>
    <lineage>
        <taxon>Bacteria</taxon>
        <taxon>Pseudomonadati</taxon>
        <taxon>Pseudomonadota</taxon>
        <taxon>Gammaproteobacteria</taxon>
        <taxon>Pseudomonadales</taxon>
        <taxon>Pseudomonadaceae</taxon>
        <taxon>Geopseudomonas</taxon>
    </lineage>
</organism>
<dbReference type="SMART" id="SM00382">
    <property type="entry name" value="AAA"/>
    <property type="match status" value="1"/>
</dbReference>
<feature type="domain" description="AAA+ ATPase" evidence="1">
    <location>
        <begin position="41"/>
        <end position="305"/>
    </location>
</feature>
<dbReference type="CDD" id="cd00267">
    <property type="entry name" value="ABC_ATPase"/>
    <property type="match status" value="1"/>
</dbReference>
<accession>A0ABS6MZT3</accession>
<dbReference type="Proteomes" id="UP000813068">
    <property type="component" value="Unassembled WGS sequence"/>
</dbReference>
<dbReference type="PANTHER" id="PTHR43581">
    <property type="entry name" value="ATP/GTP PHOSPHATASE"/>
    <property type="match status" value="1"/>
</dbReference>
<dbReference type="InterPro" id="IPR003959">
    <property type="entry name" value="ATPase_AAA_core"/>
</dbReference>
<evidence type="ECO:0000259" key="1">
    <source>
        <dbReference type="SMART" id="SM00382"/>
    </source>
</evidence>
<dbReference type="RefSeq" id="WP_217682739.1">
    <property type="nucleotide sequence ID" value="NZ_JAHRGL010000057.1"/>
</dbReference>
<dbReference type="EMBL" id="JAHRGL010000057">
    <property type="protein sequence ID" value="MBV2134296.1"/>
    <property type="molecule type" value="Genomic_DNA"/>
</dbReference>
<sequence>MDQSEIYKLREQMQADLWPKFVNSIEIEGLRGWSGQSVQFKFPVVAVVGENGTGKTTLLKSLACCYEAAEKSDTYYPSDFFQDTPWDRVEGVAIKYSIKQGDTIQSYRISKKTSRWNFGDNRPKRKVIYQDISRTLPIDATAGYARIAKMGKTETTSENISNENLTHLSHVLGRQYESARFAKSDVSAHSVGLFKRSFGEFSQYHQGAGEDATLDLFRILETIPQTSLLIIDEVEASLHPKAQRRLIDFLMKLSRKKRCQIVVSTHSPYILEQLPQEARVLLVPGSQGTNVIYGASVEFAMSRMDDQVHPEMAVYVEDREAEIWLREILVSDENRAQVVDRLDICPVGPANVVQTMGALGAEGRLPTLKNLAILNGDKEPSQGCIVLPGEYAPEVVIYNELKEKNWADLPERIGIGAGTLFADLEDIMTDPEHHNWNRKLGDKVRKSHLSVWETLVSEWVRTCLTDTDKERIYRSVEDVLAQDC</sequence>
<dbReference type="Pfam" id="PF13304">
    <property type="entry name" value="AAA_21"/>
    <property type="match status" value="1"/>
</dbReference>
<dbReference type="InterPro" id="IPR051396">
    <property type="entry name" value="Bact_Antivir_Def_Nuclease"/>
</dbReference>
<protein>
    <submittedName>
        <fullName evidence="2">AAA family ATPase</fullName>
    </submittedName>
</protein>
<dbReference type="PANTHER" id="PTHR43581:SF2">
    <property type="entry name" value="EXCINUCLEASE ATPASE SUBUNIT"/>
    <property type="match status" value="1"/>
</dbReference>
<proteinExistence type="predicted"/>
<keyword evidence="3" id="KW-1185">Reference proteome</keyword>
<comment type="caution">
    <text evidence="2">The sequence shown here is derived from an EMBL/GenBank/DDBJ whole genome shotgun (WGS) entry which is preliminary data.</text>
</comment>
<name>A0ABS6MZT3_9GAMM</name>
<evidence type="ECO:0000313" key="2">
    <source>
        <dbReference type="EMBL" id="MBV2134296.1"/>
    </source>
</evidence>
<gene>
    <name evidence="2" type="ORF">KRX52_16070</name>
</gene>
<dbReference type="InterPro" id="IPR003593">
    <property type="entry name" value="AAA+_ATPase"/>
</dbReference>
<reference evidence="2 3" key="1">
    <citation type="submission" date="2021-06" db="EMBL/GenBank/DDBJ databases">
        <title>Differences between aerobic and microaerobic xylene degrading microbial communities.</title>
        <authorList>
            <person name="Banerjee S."/>
            <person name="Tancsics A."/>
        </authorList>
    </citation>
    <scope>NUCLEOTIDE SEQUENCE [LARGE SCALE GENOMIC DNA]</scope>
    <source>
        <strain evidence="2 3">MAP12</strain>
    </source>
</reference>